<keyword evidence="3" id="KW-1185">Reference proteome</keyword>
<evidence type="ECO:0000313" key="3">
    <source>
        <dbReference type="Proteomes" id="UP000451471"/>
    </source>
</evidence>
<protein>
    <submittedName>
        <fullName evidence="2">Uncharacterized protein</fullName>
    </submittedName>
</protein>
<organism evidence="2 3">
    <name type="scientific">Halomarina oriensis</name>
    <dbReference type="NCBI Taxonomy" id="671145"/>
    <lineage>
        <taxon>Archaea</taxon>
        <taxon>Methanobacteriati</taxon>
        <taxon>Methanobacteriota</taxon>
        <taxon>Stenosarchaea group</taxon>
        <taxon>Halobacteria</taxon>
        <taxon>Halobacteriales</taxon>
        <taxon>Natronomonadaceae</taxon>
        <taxon>Halomarina</taxon>
    </lineage>
</organism>
<accession>A0A6B0GQM3</accession>
<sequence length="189" mass="21294">MSSQHEESSDPRPKRIIYEAREEVQRVRNQFWRESVHLGRPRPSTKRELATVAIQFYDVLSEHSDEKAVTDEWTEAIDVLRESLDSTTTVAVEAPGDTTAMRHVERPAITQLSANTIVSVTKQLDRCAKALGFGAQIRDPTHHDEATLEHLEQFTMQRGQATAMDHAGVRVQEEAEEETESGGPTVMDE</sequence>
<dbReference type="AlphaFoldDB" id="A0A6B0GQM3"/>
<comment type="caution">
    <text evidence="2">The sequence shown here is derived from an EMBL/GenBank/DDBJ whole genome shotgun (WGS) entry which is preliminary data.</text>
</comment>
<reference evidence="2 3" key="1">
    <citation type="submission" date="2019-12" db="EMBL/GenBank/DDBJ databases">
        <title>Halocatena pleomorpha gen. nov. sp. nov., an extremely halophilic archaeon of family Halobacteriaceae isolated from saltpan soil.</title>
        <authorList>
            <person name="Pal Y."/>
            <person name="Verma A."/>
            <person name="Krishnamurthi S."/>
            <person name="Kumar P."/>
        </authorList>
    </citation>
    <scope>NUCLEOTIDE SEQUENCE [LARGE SCALE GENOMIC DNA]</scope>
    <source>
        <strain evidence="2 3">JCM 16495</strain>
    </source>
</reference>
<evidence type="ECO:0000313" key="2">
    <source>
        <dbReference type="EMBL" id="MWG35889.1"/>
    </source>
</evidence>
<dbReference type="RefSeq" id="WP_158205557.1">
    <property type="nucleotide sequence ID" value="NZ_WSZK01000028.1"/>
</dbReference>
<name>A0A6B0GQM3_9EURY</name>
<proteinExistence type="predicted"/>
<dbReference type="Proteomes" id="UP000451471">
    <property type="component" value="Unassembled WGS sequence"/>
</dbReference>
<evidence type="ECO:0000256" key="1">
    <source>
        <dbReference type="SAM" id="MobiDB-lite"/>
    </source>
</evidence>
<gene>
    <name evidence="2" type="ORF">GQS65_15590</name>
</gene>
<feature type="region of interest" description="Disordered" evidence="1">
    <location>
        <begin position="161"/>
        <end position="189"/>
    </location>
</feature>
<dbReference type="EMBL" id="WSZK01000028">
    <property type="protein sequence ID" value="MWG35889.1"/>
    <property type="molecule type" value="Genomic_DNA"/>
</dbReference>